<reference evidence="2 3" key="1">
    <citation type="submission" date="2018-03" db="EMBL/GenBank/DDBJ databases">
        <title>The draft genome of Mesorhizobium soli JCM 19897.</title>
        <authorList>
            <person name="Li L."/>
            <person name="Liu L."/>
            <person name="Liang L."/>
            <person name="Wang T."/>
            <person name="Zhang X."/>
        </authorList>
    </citation>
    <scope>NUCLEOTIDE SEQUENCE [LARGE SCALE GENOMIC DNA]</scope>
    <source>
        <strain evidence="2 3">JCM 19897</strain>
    </source>
</reference>
<accession>A0A2P7RZJ6</accession>
<organism evidence="2 3">
    <name type="scientific">Pseudaminobacter soli</name>
    <name type="common">ex Li et al. 2025</name>
    <dbReference type="NCBI Taxonomy" id="1295366"/>
    <lineage>
        <taxon>Bacteria</taxon>
        <taxon>Pseudomonadati</taxon>
        <taxon>Pseudomonadota</taxon>
        <taxon>Alphaproteobacteria</taxon>
        <taxon>Hyphomicrobiales</taxon>
        <taxon>Phyllobacteriaceae</taxon>
        <taxon>Pseudaminobacter</taxon>
    </lineage>
</organism>
<dbReference type="RefSeq" id="WP_106726996.1">
    <property type="nucleotide sequence ID" value="NZ_PXYL01000023.1"/>
</dbReference>
<proteinExistence type="predicted"/>
<keyword evidence="3" id="KW-1185">Reference proteome</keyword>
<evidence type="ECO:0000313" key="3">
    <source>
        <dbReference type="Proteomes" id="UP000240653"/>
    </source>
</evidence>
<feature type="compositionally biased region" description="Basic residues" evidence="1">
    <location>
        <begin position="18"/>
        <end position="27"/>
    </location>
</feature>
<dbReference type="Proteomes" id="UP000240653">
    <property type="component" value="Unassembled WGS sequence"/>
</dbReference>
<sequence>MAIRFPVRPEFVPPAPRNQKKPTRAAKQRTQSLFLPQQSKEKNNSGAIFSAAGQPQLLFFERLRSVLKDHLRPGIPEPKTEIRAKEEKSSIFKFY</sequence>
<feature type="region of interest" description="Disordered" evidence="1">
    <location>
        <begin position="1"/>
        <end position="31"/>
    </location>
</feature>
<dbReference type="AlphaFoldDB" id="A0A2P7RZJ6"/>
<evidence type="ECO:0000313" key="2">
    <source>
        <dbReference type="EMBL" id="PSJ55596.1"/>
    </source>
</evidence>
<name>A0A2P7RZJ6_9HYPH</name>
<evidence type="ECO:0000256" key="1">
    <source>
        <dbReference type="SAM" id="MobiDB-lite"/>
    </source>
</evidence>
<protein>
    <submittedName>
        <fullName evidence="2">Uncharacterized protein</fullName>
    </submittedName>
</protein>
<dbReference type="EMBL" id="PXYL01000023">
    <property type="protein sequence ID" value="PSJ55596.1"/>
    <property type="molecule type" value="Genomic_DNA"/>
</dbReference>
<gene>
    <name evidence="2" type="ORF">C7I85_26445</name>
</gene>
<comment type="caution">
    <text evidence="2">The sequence shown here is derived from an EMBL/GenBank/DDBJ whole genome shotgun (WGS) entry which is preliminary data.</text>
</comment>